<name>A0A8H6RUJ9_MYCCL</name>
<feature type="compositionally biased region" description="Low complexity" evidence="1">
    <location>
        <begin position="163"/>
        <end position="198"/>
    </location>
</feature>
<feature type="region of interest" description="Disordered" evidence="1">
    <location>
        <begin position="163"/>
        <end position="217"/>
    </location>
</feature>
<reference evidence="2" key="1">
    <citation type="submission" date="2020-05" db="EMBL/GenBank/DDBJ databases">
        <title>Mycena genomes resolve the evolution of fungal bioluminescence.</title>
        <authorList>
            <person name="Tsai I.J."/>
        </authorList>
    </citation>
    <scope>NUCLEOTIDE SEQUENCE</scope>
    <source>
        <strain evidence="2">110903Hualien_Pintung</strain>
    </source>
</reference>
<sequence>MVRLKTPPKKKDLRSPAERKIRASIRTLHASGLTQADLARTFDRTAGEVFWIIHDKYSSVTDDLSEDRAIALKSPRLPEFIQHWKQDEIKKEEEVDVQRRLRRPTDRAKYGQKLMGRDLQKAKAERRAARVNVDIEENSRHRVGEAGPSHRGDGVIRIANLPRRAPEAAPEVALEAAPAPQAAPEAADELQQLLQRLPPNNPLRAPPSVRETQGRRP</sequence>
<dbReference type="AlphaFoldDB" id="A0A8H6RUJ9"/>
<dbReference type="EMBL" id="JACAZE010000057">
    <property type="protein sequence ID" value="KAF7288125.1"/>
    <property type="molecule type" value="Genomic_DNA"/>
</dbReference>
<evidence type="ECO:0000313" key="3">
    <source>
        <dbReference type="Proteomes" id="UP000613580"/>
    </source>
</evidence>
<dbReference type="Proteomes" id="UP000613580">
    <property type="component" value="Unassembled WGS sequence"/>
</dbReference>
<evidence type="ECO:0000256" key="1">
    <source>
        <dbReference type="SAM" id="MobiDB-lite"/>
    </source>
</evidence>
<organism evidence="2 3">
    <name type="scientific">Mycena chlorophos</name>
    <name type="common">Agaric fungus</name>
    <name type="synonym">Agaricus chlorophos</name>
    <dbReference type="NCBI Taxonomy" id="658473"/>
    <lineage>
        <taxon>Eukaryota</taxon>
        <taxon>Fungi</taxon>
        <taxon>Dikarya</taxon>
        <taxon>Basidiomycota</taxon>
        <taxon>Agaricomycotina</taxon>
        <taxon>Agaricomycetes</taxon>
        <taxon>Agaricomycetidae</taxon>
        <taxon>Agaricales</taxon>
        <taxon>Marasmiineae</taxon>
        <taxon>Mycenaceae</taxon>
        <taxon>Mycena</taxon>
    </lineage>
</organism>
<gene>
    <name evidence="2" type="ORF">HMN09_01426000</name>
</gene>
<protein>
    <submittedName>
        <fullName evidence="2">Uncharacterized protein</fullName>
    </submittedName>
</protein>
<evidence type="ECO:0000313" key="2">
    <source>
        <dbReference type="EMBL" id="KAF7288125.1"/>
    </source>
</evidence>
<proteinExistence type="predicted"/>
<keyword evidence="3" id="KW-1185">Reference proteome</keyword>
<comment type="caution">
    <text evidence="2">The sequence shown here is derived from an EMBL/GenBank/DDBJ whole genome shotgun (WGS) entry which is preliminary data.</text>
</comment>
<accession>A0A8H6RUJ9</accession>